<evidence type="ECO:0000313" key="1">
    <source>
        <dbReference type="EMBL" id="KAL1115538.1"/>
    </source>
</evidence>
<keyword evidence="2" id="KW-1185">Reference proteome</keyword>
<comment type="caution">
    <text evidence="1">The sequence shown here is derived from an EMBL/GenBank/DDBJ whole genome shotgun (WGS) entry which is preliminary data.</text>
</comment>
<gene>
    <name evidence="1" type="ORF">AAG570_007567</name>
</gene>
<reference evidence="1 2" key="1">
    <citation type="submission" date="2024-07" db="EMBL/GenBank/DDBJ databases">
        <title>Chromosome-level genome assembly of the water stick insect Ranatra chinensis (Heteroptera: Nepidae).</title>
        <authorList>
            <person name="Liu X."/>
        </authorList>
    </citation>
    <scope>NUCLEOTIDE SEQUENCE [LARGE SCALE GENOMIC DNA]</scope>
    <source>
        <strain evidence="1">Cailab_2021Rc</strain>
        <tissue evidence="1">Muscle</tissue>
    </source>
</reference>
<evidence type="ECO:0000313" key="2">
    <source>
        <dbReference type="Proteomes" id="UP001558652"/>
    </source>
</evidence>
<dbReference type="Proteomes" id="UP001558652">
    <property type="component" value="Unassembled WGS sequence"/>
</dbReference>
<dbReference type="EMBL" id="JBFDAA010000020">
    <property type="protein sequence ID" value="KAL1115538.1"/>
    <property type="molecule type" value="Genomic_DNA"/>
</dbReference>
<proteinExistence type="predicted"/>
<dbReference type="AlphaFoldDB" id="A0ABD0XWL0"/>
<protein>
    <submittedName>
        <fullName evidence="1">Uncharacterized protein</fullName>
    </submittedName>
</protein>
<name>A0ABD0XWL0_9HEMI</name>
<sequence>MASRADGAIDSRESRGRNWVFGGEELLVPIAIPKRLSGSSRHRAPVVETLGDIGSQGHYGCPRLTNETALRRLRVYRTRGTVECTKCQEYRHTKGYCHLLPLCVRCGSGPESSTCLKTRVYKDLQKISGPAHRGGRAPGGSPDLSVHDAGCRWSTPCAVADWESGLATTVQGVLVFVVSNRD</sequence>
<accession>A0ABD0XWL0</accession>
<organism evidence="1 2">
    <name type="scientific">Ranatra chinensis</name>
    <dbReference type="NCBI Taxonomy" id="642074"/>
    <lineage>
        <taxon>Eukaryota</taxon>
        <taxon>Metazoa</taxon>
        <taxon>Ecdysozoa</taxon>
        <taxon>Arthropoda</taxon>
        <taxon>Hexapoda</taxon>
        <taxon>Insecta</taxon>
        <taxon>Pterygota</taxon>
        <taxon>Neoptera</taxon>
        <taxon>Paraneoptera</taxon>
        <taxon>Hemiptera</taxon>
        <taxon>Heteroptera</taxon>
        <taxon>Panheteroptera</taxon>
        <taxon>Nepomorpha</taxon>
        <taxon>Nepidae</taxon>
        <taxon>Ranatrinae</taxon>
        <taxon>Ranatra</taxon>
    </lineage>
</organism>